<dbReference type="Ensembl" id="ENSSSCT00055005911.1">
    <property type="protein sequence ID" value="ENSSSCP00055004618.1"/>
    <property type="gene ID" value="ENSSSCG00055003059.1"/>
</dbReference>
<proteinExistence type="predicted"/>
<reference evidence="2" key="1">
    <citation type="submission" date="2025-08" db="UniProtKB">
        <authorList>
            <consortium name="Ensembl"/>
        </authorList>
    </citation>
    <scope>IDENTIFICATION</scope>
</reference>
<protein>
    <recommendedName>
        <fullName evidence="4">DUF1725 domain-containing protein</fullName>
    </recommendedName>
</protein>
<feature type="region of interest" description="Disordered" evidence="1">
    <location>
        <begin position="153"/>
        <end position="174"/>
    </location>
</feature>
<sequence length="174" mass="20174">MIQKDICTPMFISVLFLIAKTWKQPKCPLTEEWIKKMWYIYNGILLGHKKDEIMPFAATWMDLEIIILSEVSEKQTSYDNTSMWNLEKKKGYKERPILSGWQKLDDSIYSPLPTPTKLQIIQMGQLIKRIVRSPSLHCSVLQQSHRGRLSSPVAAPVSFNSRGRRTSPSTFSIW</sequence>
<evidence type="ECO:0008006" key="4">
    <source>
        <dbReference type="Google" id="ProtNLM"/>
    </source>
</evidence>
<evidence type="ECO:0000313" key="2">
    <source>
        <dbReference type="Ensembl" id="ENSSSCP00055004618.1"/>
    </source>
</evidence>
<dbReference type="AlphaFoldDB" id="A0A8D1PJE6"/>
<dbReference type="Proteomes" id="UP000694724">
    <property type="component" value="Unplaced"/>
</dbReference>
<name>A0A8D1PJE6_PIG</name>
<organism evidence="2 3">
    <name type="scientific">Sus scrofa</name>
    <name type="common">Pig</name>
    <dbReference type="NCBI Taxonomy" id="9823"/>
    <lineage>
        <taxon>Eukaryota</taxon>
        <taxon>Metazoa</taxon>
        <taxon>Chordata</taxon>
        <taxon>Craniata</taxon>
        <taxon>Vertebrata</taxon>
        <taxon>Euteleostomi</taxon>
        <taxon>Mammalia</taxon>
        <taxon>Eutheria</taxon>
        <taxon>Laurasiatheria</taxon>
        <taxon>Artiodactyla</taxon>
        <taxon>Suina</taxon>
        <taxon>Suidae</taxon>
        <taxon>Sus</taxon>
    </lineage>
</organism>
<accession>A0A8D1PJE6</accession>
<evidence type="ECO:0000256" key="1">
    <source>
        <dbReference type="SAM" id="MobiDB-lite"/>
    </source>
</evidence>
<feature type="compositionally biased region" description="Polar residues" evidence="1">
    <location>
        <begin position="158"/>
        <end position="174"/>
    </location>
</feature>
<evidence type="ECO:0000313" key="3">
    <source>
        <dbReference type="Proteomes" id="UP000694724"/>
    </source>
</evidence>